<dbReference type="OrthoDB" id="2633870at2"/>
<gene>
    <name evidence="1" type="ORF">RMCB_5631</name>
</gene>
<organism evidence="1 2">
    <name type="scientific">Mycolicibacterium brisbanense</name>
    <dbReference type="NCBI Taxonomy" id="146020"/>
    <lineage>
        <taxon>Bacteria</taxon>
        <taxon>Bacillati</taxon>
        <taxon>Actinomycetota</taxon>
        <taxon>Actinomycetes</taxon>
        <taxon>Mycobacteriales</taxon>
        <taxon>Mycobacteriaceae</taxon>
        <taxon>Mycolicibacterium</taxon>
    </lineage>
</organism>
<dbReference type="InterPro" id="IPR027417">
    <property type="entry name" value="P-loop_NTPase"/>
</dbReference>
<evidence type="ECO:0000313" key="1">
    <source>
        <dbReference type="EMBL" id="GAS91535.1"/>
    </source>
</evidence>
<dbReference type="InterPro" id="IPR036388">
    <property type="entry name" value="WH-like_DNA-bd_sf"/>
</dbReference>
<dbReference type="RefSeq" id="WP_131805588.1">
    <property type="nucleotide sequence ID" value="NZ_BCSX01000049.1"/>
</dbReference>
<dbReference type="EMBL" id="BCSX01000049">
    <property type="protein sequence ID" value="GAS91535.1"/>
    <property type="molecule type" value="Genomic_DNA"/>
</dbReference>
<dbReference type="Proteomes" id="UP000069620">
    <property type="component" value="Unassembled WGS sequence"/>
</dbReference>
<dbReference type="SUPFAM" id="SSF52540">
    <property type="entry name" value="P-loop containing nucleoside triphosphate hydrolases"/>
    <property type="match status" value="1"/>
</dbReference>
<evidence type="ECO:0000313" key="2">
    <source>
        <dbReference type="Proteomes" id="UP000069620"/>
    </source>
</evidence>
<dbReference type="SUPFAM" id="SSF46785">
    <property type="entry name" value="Winged helix' DNA-binding domain"/>
    <property type="match status" value="1"/>
</dbReference>
<accession>A0A117I7H5</accession>
<proteinExistence type="predicted"/>
<reference evidence="2" key="1">
    <citation type="journal article" date="2016" name="Genome Announc.">
        <title>Draft Genome Sequences of Five Rapidly Growing Mycobacterium Species, M. thermoresistibile, M. fortuitum subsp. acetamidolyticum, M. canariasense, M. brisbanense, and M. novocastrense.</title>
        <authorList>
            <person name="Katahira K."/>
            <person name="Ogura Y."/>
            <person name="Gotoh Y."/>
            <person name="Hayashi T."/>
        </authorList>
    </citation>
    <scope>NUCLEOTIDE SEQUENCE [LARGE SCALE GENOMIC DNA]</scope>
    <source>
        <strain evidence="2">JCM15654</strain>
    </source>
</reference>
<keyword evidence="2" id="KW-1185">Reference proteome</keyword>
<dbReference type="AlphaFoldDB" id="A0A117I7H5"/>
<dbReference type="InterPro" id="IPR036390">
    <property type="entry name" value="WH_DNA-bd_sf"/>
</dbReference>
<comment type="caution">
    <text evidence="1">The sequence shown here is derived from an EMBL/GenBank/DDBJ whole genome shotgun (WGS) entry which is preliminary data.</text>
</comment>
<dbReference type="Gene3D" id="3.40.50.300">
    <property type="entry name" value="P-loop containing nucleotide triphosphate hydrolases"/>
    <property type="match status" value="1"/>
</dbReference>
<sequence>MSVWERLGFRENLYATPPLPGNEEGSRLLVGRDEEVEELQDHWASYDTHASIEGSNGVGKTSLVAVAAYRDMVEREQARKPLIIPLNEIFQLTSESAGFENRVYLALARAMLDNERRLARAGYPLSDLGGLRQWIDSPTNTTKAVSGSAFGFGGGGTYGVASSTSPGFTEGGLVELVNSNLRNIFPSRAAGGFVGILDNMELLSTSKDARKRLEEMRDGVLSIPGVRWVLCGANGIVRSAVGSPRLTGRVADPIRLQPLKPADVPEVIQRRITQYGGNTYLHGQDSKFLDPPVDPTGFLHLYRVLNNNLRIALKHAGEFTKWFDKNALRDYKRNQESLDYAFSRGRREFDRVLRERSAERYRYLEVWLTEQADQYALDAGALTERTWRLFDDMIIIGGSCSPSEYEQFGFTSREAMRPYVKALEDANLVNSAVDEDDSRRRTIEITPNGWLVHYKRSGYKEPGA</sequence>
<reference evidence="2" key="2">
    <citation type="submission" date="2016-02" db="EMBL/GenBank/DDBJ databases">
        <title>Draft genome sequence of five rapidly growing Mycobacterium species.</title>
        <authorList>
            <person name="Katahira K."/>
            <person name="Gotou Y."/>
            <person name="Iida K."/>
            <person name="Ogura Y."/>
            <person name="Hayashi T."/>
        </authorList>
    </citation>
    <scope>NUCLEOTIDE SEQUENCE [LARGE SCALE GENOMIC DNA]</scope>
    <source>
        <strain evidence="2">JCM15654</strain>
    </source>
</reference>
<protein>
    <submittedName>
        <fullName evidence="1">Uncharacterized protein</fullName>
    </submittedName>
</protein>
<dbReference type="Gene3D" id="1.10.10.10">
    <property type="entry name" value="Winged helix-like DNA-binding domain superfamily/Winged helix DNA-binding domain"/>
    <property type="match status" value="1"/>
</dbReference>
<name>A0A117I7H5_9MYCO</name>